<keyword evidence="23" id="KW-1185">Reference proteome</keyword>
<evidence type="ECO:0000256" key="14">
    <source>
        <dbReference type="ARBA" id="ARBA00022908"/>
    </source>
</evidence>
<keyword evidence="2" id="KW-0815">Transposition</keyword>
<comment type="catalytic activity">
    <reaction evidence="19">
        <text>DNA(n) + a 2'-deoxyribonucleoside 5'-triphosphate = DNA(n+1) + diphosphate</text>
        <dbReference type="Rhea" id="RHEA:22508"/>
        <dbReference type="Rhea" id="RHEA-COMP:17339"/>
        <dbReference type="Rhea" id="RHEA-COMP:17340"/>
        <dbReference type="ChEBI" id="CHEBI:33019"/>
        <dbReference type="ChEBI" id="CHEBI:61560"/>
        <dbReference type="ChEBI" id="CHEBI:173112"/>
        <dbReference type="EC" id="2.7.7.49"/>
    </reaction>
</comment>
<protein>
    <recommendedName>
        <fullName evidence="21">Integrase catalytic domain-containing protein</fullName>
    </recommendedName>
</protein>
<comment type="function">
    <text evidence="1">The aspartyl protease (PR) mediates the proteolytic cleavages of the Gag and Gag-Pol polyproteins after assembly of the VLP.</text>
</comment>
<keyword evidence="11" id="KW-0067">ATP-binding</keyword>
<evidence type="ECO:0000256" key="2">
    <source>
        <dbReference type="ARBA" id="ARBA00022578"/>
    </source>
</evidence>
<evidence type="ECO:0000256" key="1">
    <source>
        <dbReference type="ARBA" id="ARBA00002180"/>
    </source>
</evidence>
<dbReference type="GO" id="GO:0004519">
    <property type="term" value="F:endonuclease activity"/>
    <property type="evidence" value="ECO:0007669"/>
    <property type="project" value="UniProtKB-KW"/>
</dbReference>
<dbReference type="VEuPathDB" id="FungiDB:VP01_337g6"/>
<evidence type="ECO:0000256" key="18">
    <source>
        <dbReference type="ARBA" id="ARBA00023172"/>
    </source>
</evidence>
<evidence type="ECO:0000256" key="20">
    <source>
        <dbReference type="ARBA" id="ARBA00049244"/>
    </source>
</evidence>
<evidence type="ECO:0000256" key="12">
    <source>
        <dbReference type="ARBA" id="ARBA00022842"/>
    </source>
</evidence>
<dbReference type="GO" id="GO:0008233">
    <property type="term" value="F:peptidase activity"/>
    <property type="evidence" value="ECO:0007669"/>
    <property type="project" value="UniProtKB-KW"/>
</dbReference>
<keyword evidence="9" id="KW-0255">Endonuclease</keyword>
<dbReference type="PANTHER" id="PTHR42648">
    <property type="entry name" value="TRANSPOSASE, PUTATIVE-RELATED"/>
    <property type="match status" value="1"/>
</dbReference>
<keyword evidence="10" id="KW-0378">Hydrolase</keyword>
<keyword evidence="12" id="KW-0460">Magnesium</keyword>
<evidence type="ECO:0000256" key="4">
    <source>
        <dbReference type="ARBA" id="ARBA00022670"/>
    </source>
</evidence>
<dbReference type="PANTHER" id="PTHR42648:SF11">
    <property type="entry name" value="TRANSPOSON TY4-P GAG-POL POLYPROTEIN"/>
    <property type="match status" value="1"/>
</dbReference>
<proteinExistence type="predicted"/>
<keyword evidence="4" id="KW-0645">Protease</keyword>
<dbReference type="AlphaFoldDB" id="A0A0L6UWV4"/>
<comment type="caution">
    <text evidence="22">The sequence shown here is derived from an EMBL/GenBank/DDBJ whole genome shotgun (WGS) entry which is preliminary data.</text>
</comment>
<dbReference type="InterPro" id="IPR001584">
    <property type="entry name" value="Integrase_cat-core"/>
</dbReference>
<keyword evidence="15" id="KW-0695">RNA-directed DNA polymerase</keyword>
<gene>
    <name evidence="22" type="ORF">VP01_337g6</name>
</gene>
<dbReference type="InterPro" id="IPR012337">
    <property type="entry name" value="RNaseH-like_sf"/>
</dbReference>
<evidence type="ECO:0000256" key="10">
    <source>
        <dbReference type="ARBA" id="ARBA00022801"/>
    </source>
</evidence>
<evidence type="ECO:0000256" key="3">
    <source>
        <dbReference type="ARBA" id="ARBA00022612"/>
    </source>
</evidence>
<evidence type="ECO:0000256" key="6">
    <source>
        <dbReference type="ARBA" id="ARBA00022722"/>
    </source>
</evidence>
<dbReference type="EMBL" id="LAVV01008368">
    <property type="protein sequence ID" value="KNZ52979.1"/>
    <property type="molecule type" value="Genomic_DNA"/>
</dbReference>
<reference evidence="22 23" key="1">
    <citation type="submission" date="2015-08" db="EMBL/GenBank/DDBJ databases">
        <title>Next Generation Sequencing and Analysis of the Genome of Puccinia sorghi L Schw, the Causal Agent of Maize Common Rust.</title>
        <authorList>
            <person name="Rochi L."/>
            <person name="Burguener G."/>
            <person name="Darino M."/>
            <person name="Turjanski A."/>
            <person name="Kreff E."/>
            <person name="Dieguez M.J."/>
            <person name="Sacco F."/>
        </authorList>
    </citation>
    <scope>NUCLEOTIDE SEQUENCE [LARGE SCALE GENOMIC DNA]</scope>
    <source>
        <strain evidence="22 23">RO10H11247</strain>
    </source>
</reference>
<dbReference type="InterPro" id="IPR039537">
    <property type="entry name" value="Retrotran_Ty1/copia-like"/>
</dbReference>
<dbReference type="GO" id="GO:0003887">
    <property type="term" value="F:DNA-directed DNA polymerase activity"/>
    <property type="evidence" value="ECO:0007669"/>
    <property type="project" value="UniProtKB-KW"/>
</dbReference>
<dbReference type="SUPFAM" id="SSF53098">
    <property type="entry name" value="Ribonuclease H-like"/>
    <property type="match status" value="1"/>
</dbReference>
<keyword evidence="17" id="KW-0917">Virion maturation</keyword>
<dbReference type="GO" id="GO:0005634">
    <property type="term" value="C:nucleus"/>
    <property type="evidence" value="ECO:0007669"/>
    <property type="project" value="UniProtKB-ARBA"/>
</dbReference>
<evidence type="ECO:0000256" key="16">
    <source>
        <dbReference type="ARBA" id="ARBA00022932"/>
    </source>
</evidence>
<dbReference type="GO" id="GO:0005524">
    <property type="term" value="F:ATP binding"/>
    <property type="evidence" value="ECO:0007669"/>
    <property type="project" value="UniProtKB-KW"/>
</dbReference>
<dbReference type="InterPro" id="IPR036397">
    <property type="entry name" value="RNaseH_sf"/>
</dbReference>
<feature type="domain" description="Integrase catalytic" evidence="21">
    <location>
        <begin position="176"/>
        <end position="266"/>
    </location>
</feature>
<dbReference type="Pfam" id="PF22936">
    <property type="entry name" value="Pol_BBD"/>
    <property type="match status" value="1"/>
</dbReference>
<evidence type="ECO:0000313" key="22">
    <source>
        <dbReference type="EMBL" id="KNZ52979.1"/>
    </source>
</evidence>
<evidence type="ECO:0000256" key="8">
    <source>
        <dbReference type="ARBA" id="ARBA00022741"/>
    </source>
</evidence>
<dbReference type="OrthoDB" id="413361at2759"/>
<dbReference type="InterPro" id="IPR054722">
    <property type="entry name" value="PolX-like_BBD"/>
</dbReference>
<comment type="catalytic activity">
    <reaction evidence="20">
        <text>DNA(n) + a 2'-deoxyribonucleoside 5'-triphosphate = DNA(n+1) + diphosphate</text>
        <dbReference type="Rhea" id="RHEA:22508"/>
        <dbReference type="Rhea" id="RHEA-COMP:17339"/>
        <dbReference type="Rhea" id="RHEA-COMP:17340"/>
        <dbReference type="ChEBI" id="CHEBI:33019"/>
        <dbReference type="ChEBI" id="CHEBI:61560"/>
        <dbReference type="ChEBI" id="CHEBI:173112"/>
        <dbReference type="EC" id="2.7.7.7"/>
    </reaction>
</comment>
<name>A0A0L6UWV4_9BASI</name>
<dbReference type="GO" id="GO:0006508">
    <property type="term" value="P:proteolysis"/>
    <property type="evidence" value="ECO:0007669"/>
    <property type="project" value="UniProtKB-KW"/>
</dbReference>
<dbReference type="Gene3D" id="3.30.420.10">
    <property type="entry name" value="Ribonuclease H-like superfamily/Ribonuclease H"/>
    <property type="match status" value="1"/>
</dbReference>
<dbReference type="PROSITE" id="PS50994">
    <property type="entry name" value="INTEGRASE"/>
    <property type="match status" value="1"/>
</dbReference>
<keyword evidence="13" id="KW-0694">RNA-binding</keyword>
<dbReference type="GO" id="GO:0003723">
    <property type="term" value="F:RNA binding"/>
    <property type="evidence" value="ECO:0007669"/>
    <property type="project" value="UniProtKB-KW"/>
</dbReference>
<keyword evidence="16" id="KW-0808">Transferase</keyword>
<keyword evidence="3" id="KW-1188">Viral release from host cell</keyword>
<evidence type="ECO:0000256" key="11">
    <source>
        <dbReference type="ARBA" id="ARBA00022840"/>
    </source>
</evidence>
<evidence type="ECO:0000313" key="23">
    <source>
        <dbReference type="Proteomes" id="UP000037035"/>
    </source>
</evidence>
<sequence>MESQQRERELFHRSLSSYIQRRKKDATLPIKGRGSVKLTWGSRTIQLENCLFVPNIVINLISVGKLSLKGCEVHSKNSTFNISKGNQPVLKGTINNRLFTVNNPNCIGDENQHSVNVLTPHESLKEEHEKFGHTSIQRIDSLIDKSILKSERVNFECKSCILAKITKQPFKERSKTVSKPFEQLHLDLVGPINPESTLKHRYIITVVENHSGYLAGFPLVNKDDTTDTLIALLESEHWKHGYFPTTICSEGGGEFIGNSQTLPSGT</sequence>
<evidence type="ECO:0000256" key="13">
    <source>
        <dbReference type="ARBA" id="ARBA00022884"/>
    </source>
</evidence>
<evidence type="ECO:0000256" key="15">
    <source>
        <dbReference type="ARBA" id="ARBA00022918"/>
    </source>
</evidence>
<dbReference type="GO" id="GO:0003964">
    <property type="term" value="F:RNA-directed DNA polymerase activity"/>
    <property type="evidence" value="ECO:0007669"/>
    <property type="project" value="UniProtKB-KW"/>
</dbReference>
<keyword evidence="16" id="KW-0239">DNA-directed DNA polymerase</keyword>
<dbReference type="GO" id="GO:0015074">
    <property type="term" value="P:DNA integration"/>
    <property type="evidence" value="ECO:0007669"/>
    <property type="project" value="UniProtKB-KW"/>
</dbReference>
<keyword evidence="14" id="KW-0229">DNA integration</keyword>
<keyword evidence="7" id="KW-0479">Metal-binding</keyword>
<dbReference type="Proteomes" id="UP000037035">
    <property type="component" value="Unassembled WGS sequence"/>
</dbReference>
<evidence type="ECO:0000256" key="5">
    <source>
        <dbReference type="ARBA" id="ARBA00022695"/>
    </source>
</evidence>
<dbReference type="GO" id="GO:0032196">
    <property type="term" value="P:transposition"/>
    <property type="evidence" value="ECO:0007669"/>
    <property type="project" value="UniProtKB-KW"/>
</dbReference>
<dbReference type="GO" id="GO:0046872">
    <property type="term" value="F:metal ion binding"/>
    <property type="evidence" value="ECO:0007669"/>
    <property type="project" value="UniProtKB-KW"/>
</dbReference>
<evidence type="ECO:0000256" key="17">
    <source>
        <dbReference type="ARBA" id="ARBA00023113"/>
    </source>
</evidence>
<evidence type="ECO:0000256" key="9">
    <source>
        <dbReference type="ARBA" id="ARBA00022759"/>
    </source>
</evidence>
<keyword evidence="5" id="KW-0548">Nucleotidyltransferase</keyword>
<accession>A0A0L6UWV4</accession>
<keyword evidence="6" id="KW-0540">Nuclease</keyword>
<evidence type="ECO:0000259" key="21">
    <source>
        <dbReference type="PROSITE" id="PS50994"/>
    </source>
</evidence>
<dbReference type="GO" id="GO:0006310">
    <property type="term" value="P:DNA recombination"/>
    <property type="evidence" value="ECO:0007669"/>
    <property type="project" value="UniProtKB-KW"/>
</dbReference>
<evidence type="ECO:0000256" key="19">
    <source>
        <dbReference type="ARBA" id="ARBA00048173"/>
    </source>
</evidence>
<keyword evidence="18" id="KW-0233">DNA recombination</keyword>
<keyword evidence="8" id="KW-0547">Nucleotide-binding</keyword>
<organism evidence="22 23">
    <name type="scientific">Puccinia sorghi</name>
    <dbReference type="NCBI Taxonomy" id="27349"/>
    <lineage>
        <taxon>Eukaryota</taxon>
        <taxon>Fungi</taxon>
        <taxon>Dikarya</taxon>
        <taxon>Basidiomycota</taxon>
        <taxon>Pucciniomycotina</taxon>
        <taxon>Pucciniomycetes</taxon>
        <taxon>Pucciniales</taxon>
        <taxon>Pucciniaceae</taxon>
        <taxon>Puccinia</taxon>
    </lineage>
</organism>
<evidence type="ECO:0000256" key="7">
    <source>
        <dbReference type="ARBA" id="ARBA00022723"/>
    </source>
</evidence>